<evidence type="ECO:0000313" key="8">
    <source>
        <dbReference type="Proteomes" id="UP000321379"/>
    </source>
</evidence>
<feature type="transmembrane region" description="Helical" evidence="5">
    <location>
        <begin position="172"/>
        <end position="192"/>
    </location>
</feature>
<dbReference type="GO" id="GO:0016020">
    <property type="term" value="C:membrane"/>
    <property type="evidence" value="ECO:0007669"/>
    <property type="project" value="UniProtKB-SubCell"/>
</dbReference>
<feature type="transmembrane region" description="Helical" evidence="5">
    <location>
        <begin position="132"/>
        <end position="152"/>
    </location>
</feature>
<evidence type="ECO:0000259" key="6">
    <source>
        <dbReference type="Pfam" id="PF00909"/>
    </source>
</evidence>
<accession>A0A5C8UVS2</accession>
<evidence type="ECO:0000256" key="3">
    <source>
        <dbReference type="ARBA" id="ARBA00022989"/>
    </source>
</evidence>
<comment type="caution">
    <text evidence="7">The sequence shown here is derived from an EMBL/GenBank/DDBJ whole genome shotgun (WGS) entry which is preliminary data.</text>
</comment>
<feature type="transmembrane region" description="Helical" evidence="5">
    <location>
        <begin position="38"/>
        <end position="58"/>
    </location>
</feature>
<dbReference type="InterPro" id="IPR029020">
    <property type="entry name" value="Ammonium/urea_transptr"/>
</dbReference>
<evidence type="ECO:0000256" key="1">
    <source>
        <dbReference type="ARBA" id="ARBA00004141"/>
    </source>
</evidence>
<proteinExistence type="predicted"/>
<feature type="transmembrane region" description="Helical" evidence="5">
    <location>
        <begin position="307"/>
        <end position="331"/>
    </location>
</feature>
<feature type="transmembrane region" description="Helical" evidence="5">
    <location>
        <begin position="224"/>
        <end position="244"/>
    </location>
</feature>
<feature type="transmembrane region" description="Helical" evidence="5">
    <location>
        <begin position="279"/>
        <end position="301"/>
    </location>
</feature>
<dbReference type="RefSeq" id="WP_147782373.1">
    <property type="nucleotide sequence ID" value="NZ_VRMG01000004.1"/>
</dbReference>
<evidence type="ECO:0000256" key="2">
    <source>
        <dbReference type="ARBA" id="ARBA00022692"/>
    </source>
</evidence>
<organism evidence="7 8">
    <name type="scientific">Lacisediminihabitans profunda</name>
    <dbReference type="NCBI Taxonomy" id="2594790"/>
    <lineage>
        <taxon>Bacteria</taxon>
        <taxon>Bacillati</taxon>
        <taxon>Actinomycetota</taxon>
        <taxon>Actinomycetes</taxon>
        <taxon>Micrococcales</taxon>
        <taxon>Microbacteriaceae</taxon>
        <taxon>Lacisediminihabitans</taxon>
    </lineage>
</organism>
<keyword evidence="2 5" id="KW-0812">Transmembrane</keyword>
<keyword evidence="3 5" id="KW-1133">Transmembrane helix</keyword>
<feature type="transmembrane region" description="Helical" evidence="5">
    <location>
        <begin position="64"/>
        <end position="84"/>
    </location>
</feature>
<feature type="transmembrane region" description="Helical" evidence="5">
    <location>
        <begin position="96"/>
        <end position="120"/>
    </location>
</feature>
<sequence>MTATSVWLSVLGAAAVLASASFFTLVQNRLAGRSSRGAWSALAAIAAVGAAMGLVLVALRPPGFAPLFIAPIAALCAFFAVVVTSPVRAPGRRLPVLVFGALATAFVALPALATVFGTWFDPFGTGLGFIDIGAALPALVAAGSGGGAVLWIERRSQVWVVAPVESWGRVLWPTLAMWAAWLGWLVALELAIDSHTSLIVLNAVLMPLAGALAGALVERVRDRANTPLGVVTGLIGGLAAATPACANLEPAIGVLVGALSGAVCLLLPRRGSASLLPTVSVGAGIGLVLIGGLATDVSFIYTGQPEVLMGQALAVIAAAVWSFAVCAILWATLRRIGRSRPTEPLRGRAGDRQA</sequence>
<evidence type="ECO:0000256" key="5">
    <source>
        <dbReference type="SAM" id="Phobius"/>
    </source>
</evidence>
<comment type="subcellular location">
    <subcellularLocation>
        <location evidence="1">Membrane</location>
        <topology evidence="1">Multi-pass membrane protein</topology>
    </subcellularLocation>
</comment>
<reference evidence="7 8" key="1">
    <citation type="submission" date="2019-08" db="EMBL/GenBank/DDBJ databases">
        <title>Bacterial whole genome sequence for Glaciihabitans sp. CHu50b-6-2.</title>
        <authorList>
            <person name="Jin L."/>
        </authorList>
    </citation>
    <scope>NUCLEOTIDE SEQUENCE [LARGE SCALE GENOMIC DNA]</scope>
    <source>
        <strain evidence="7 8">CHu50b-6-2</strain>
    </source>
</reference>
<evidence type="ECO:0000256" key="4">
    <source>
        <dbReference type="ARBA" id="ARBA00023136"/>
    </source>
</evidence>
<feature type="transmembrane region" description="Helical" evidence="5">
    <location>
        <begin position="250"/>
        <end position="267"/>
    </location>
</feature>
<keyword evidence="4 5" id="KW-0472">Membrane</keyword>
<protein>
    <submittedName>
        <fullName evidence="7">Ammonium transporter</fullName>
    </submittedName>
</protein>
<keyword evidence="8" id="KW-1185">Reference proteome</keyword>
<evidence type="ECO:0000313" key="7">
    <source>
        <dbReference type="EMBL" id="TXN32122.1"/>
    </source>
</evidence>
<dbReference type="InterPro" id="IPR024041">
    <property type="entry name" value="NH4_transpt_AmtB-like_dom"/>
</dbReference>
<dbReference type="AlphaFoldDB" id="A0A5C8UVS2"/>
<dbReference type="Gene3D" id="1.10.3430.10">
    <property type="entry name" value="Ammonium transporter AmtB like domains"/>
    <property type="match status" value="1"/>
</dbReference>
<dbReference type="Proteomes" id="UP000321379">
    <property type="component" value="Unassembled WGS sequence"/>
</dbReference>
<dbReference type="SUPFAM" id="SSF111352">
    <property type="entry name" value="Ammonium transporter"/>
    <property type="match status" value="1"/>
</dbReference>
<dbReference type="GO" id="GO:0008519">
    <property type="term" value="F:ammonium channel activity"/>
    <property type="evidence" value="ECO:0007669"/>
    <property type="project" value="InterPro"/>
</dbReference>
<name>A0A5C8UVS2_9MICO</name>
<gene>
    <name evidence="7" type="ORF">FVP33_04215</name>
</gene>
<feature type="transmembrane region" description="Helical" evidence="5">
    <location>
        <begin position="198"/>
        <end position="217"/>
    </location>
</feature>
<dbReference type="Pfam" id="PF00909">
    <property type="entry name" value="Ammonium_transp"/>
    <property type="match status" value="1"/>
</dbReference>
<feature type="domain" description="Ammonium transporter AmtB-like" evidence="6">
    <location>
        <begin position="94"/>
        <end position="336"/>
    </location>
</feature>
<dbReference type="EMBL" id="VRMG01000004">
    <property type="protein sequence ID" value="TXN32122.1"/>
    <property type="molecule type" value="Genomic_DNA"/>
</dbReference>
<feature type="transmembrane region" description="Helical" evidence="5">
    <location>
        <begin position="6"/>
        <end position="26"/>
    </location>
</feature>